<feature type="non-terminal residue" evidence="1">
    <location>
        <position position="1"/>
    </location>
</feature>
<dbReference type="AlphaFoldDB" id="A0A7J8XDU7"/>
<evidence type="ECO:0000313" key="2">
    <source>
        <dbReference type="Proteomes" id="UP000593577"/>
    </source>
</evidence>
<proteinExistence type="predicted"/>
<evidence type="ECO:0000313" key="1">
    <source>
        <dbReference type="EMBL" id="MBA0685496.1"/>
    </source>
</evidence>
<reference evidence="1 2" key="1">
    <citation type="journal article" date="2019" name="Genome Biol. Evol.">
        <title>Insights into the evolution of the New World diploid cottons (Gossypium, subgenus Houzingenia) based on genome sequencing.</title>
        <authorList>
            <person name="Grover C.E."/>
            <person name="Arick M.A. 2nd"/>
            <person name="Thrash A."/>
            <person name="Conover J.L."/>
            <person name="Sanders W.S."/>
            <person name="Peterson D.G."/>
            <person name="Frelichowski J.E."/>
            <person name="Scheffler J.A."/>
            <person name="Scheffler B.E."/>
            <person name="Wendel J.F."/>
        </authorList>
    </citation>
    <scope>NUCLEOTIDE SEQUENCE [LARGE SCALE GENOMIC DNA]</scope>
    <source>
        <strain evidence="1">185</strain>
        <tissue evidence="1">Leaf</tissue>
    </source>
</reference>
<name>A0A7J8XDU7_GOSAI</name>
<sequence length="94" mass="10890">EVLSLLKSLRLDDVIIESDSQVLVIIEGGLGLRYLESWKKASILQHIWLILTQAGSLWIAWVEAYVVKGESLMQIPMKSNRSWHWRKLLKRFGT</sequence>
<gene>
    <name evidence="1" type="ORF">Goari_013154</name>
</gene>
<dbReference type="EMBL" id="JABFAA010000007">
    <property type="protein sequence ID" value="MBA0685496.1"/>
    <property type="molecule type" value="Genomic_DNA"/>
</dbReference>
<organism evidence="1 2">
    <name type="scientific">Gossypium aridum</name>
    <name type="common">American cotton</name>
    <name type="synonym">Erioxylum aridum</name>
    <dbReference type="NCBI Taxonomy" id="34290"/>
    <lineage>
        <taxon>Eukaryota</taxon>
        <taxon>Viridiplantae</taxon>
        <taxon>Streptophyta</taxon>
        <taxon>Embryophyta</taxon>
        <taxon>Tracheophyta</taxon>
        <taxon>Spermatophyta</taxon>
        <taxon>Magnoliopsida</taxon>
        <taxon>eudicotyledons</taxon>
        <taxon>Gunneridae</taxon>
        <taxon>Pentapetalae</taxon>
        <taxon>rosids</taxon>
        <taxon>malvids</taxon>
        <taxon>Malvales</taxon>
        <taxon>Malvaceae</taxon>
        <taxon>Malvoideae</taxon>
        <taxon>Gossypium</taxon>
    </lineage>
</organism>
<protein>
    <submittedName>
        <fullName evidence="1">Uncharacterized protein</fullName>
    </submittedName>
</protein>
<accession>A0A7J8XDU7</accession>
<comment type="caution">
    <text evidence="1">The sequence shown here is derived from an EMBL/GenBank/DDBJ whole genome shotgun (WGS) entry which is preliminary data.</text>
</comment>
<keyword evidence="2" id="KW-1185">Reference proteome</keyword>
<dbReference type="Proteomes" id="UP000593577">
    <property type="component" value="Unassembled WGS sequence"/>
</dbReference>